<reference evidence="1 2" key="1">
    <citation type="journal article" date="2020" name="Syst. Appl. Microbiol.">
        <title>Arthrospiribacter ruber gen. nov., sp. nov., a novel bacterium isolated from Arthrospira cultures.</title>
        <authorList>
            <person name="Waleron M."/>
            <person name="Misztak A."/>
            <person name="Waleron M.M."/>
            <person name="Furmaniak M."/>
            <person name="Mrozik A."/>
            <person name="Waleron K."/>
        </authorList>
    </citation>
    <scope>NUCLEOTIDE SEQUENCE [LARGE SCALE GENOMIC DNA]</scope>
    <source>
        <strain evidence="1 2">DPMB0001</strain>
    </source>
</reference>
<sequence length="170" mass="19804">MKNLALIIGFINILACSSMKQLPMDSSSFLKELYKLQKKRKCGSYPQIEYEQRSNIYEEFDFIDYSADTVFILQSLDIQYSRIIESVWNNNKMISYVIQGSEIKIVPNDPLRVHKLIEEWDIASIRNEETEHGGLLGGASMRGIRVIIEQDEIRMDCIAFQEFFDMSKDQ</sequence>
<accession>A0A951MHB6</accession>
<dbReference type="Proteomes" id="UP000727490">
    <property type="component" value="Unassembled WGS sequence"/>
</dbReference>
<dbReference type="RefSeq" id="WP_219293177.1">
    <property type="nucleotide sequence ID" value="NZ_RPHB01000009.1"/>
</dbReference>
<keyword evidence="2" id="KW-1185">Reference proteome</keyword>
<organism evidence="1 2">
    <name type="scientific">Arthrospiribacter ruber</name>
    <dbReference type="NCBI Taxonomy" id="2487934"/>
    <lineage>
        <taxon>Bacteria</taxon>
        <taxon>Pseudomonadati</taxon>
        <taxon>Bacteroidota</taxon>
        <taxon>Cytophagia</taxon>
        <taxon>Cytophagales</taxon>
        <taxon>Cyclobacteriaceae</taxon>
        <taxon>Arthrospiribacter</taxon>
    </lineage>
</organism>
<proteinExistence type="predicted"/>
<name>A0A951MHB6_9BACT</name>
<dbReference type="AlphaFoldDB" id="A0A951MHB6"/>
<evidence type="ECO:0000313" key="2">
    <source>
        <dbReference type="Proteomes" id="UP000727490"/>
    </source>
</evidence>
<dbReference type="EMBL" id="RPHB01000009">
    <property type="protein sequence ID" value="MBW3469825.1"/>
    <property type="molecule type" value="Genomic_DNA"/>
</dbReference>
<evidence type="ECO:0000313" key="1">
    <source>
        <dbReference type="EMBL" id="MBW3469825.1"/>
    </source>
</evidence>
<comment type="caution">
    <text evidence="1">The sequence shown here is derived from an EMBL/GenBank/DDBJ whole genome shotgun (WGS) entry which is preliminary data.</text>
</comment>
<protein>
    <submittedName>
        <fullName evidence="1">Uncharacterized protein</fullName>
    </submittedName>
</protein>
<gene>
    <name evidence="1" type="ORF">EGN73_18675</name>
</gene>